<evidence type="ECO:0008006" key="3">
    <source>
        <dbReference type="Google" id="ProtNLM"/>
    </source>
</evidence>
<dbReference type="AlphaFoldDB" id="A0A4R9K1T8"/>
<evidence type="ECO:0000313" key="1">
    <source>
        <dbReference type="EMBL" id="TGL59679.1"/>
    </source>
</evidence>
<dbReference type="OrthoDB" id="339055at2"/>
<name>A0A4R9K1T8_9LEPT</name>
<sequence length="261" mass="29201">MIFRILMILLTIVHCRTTGVDDVSFIGKDTSKYTGANDPAAKSLLAGIATETENFTSFRGEFSMNIQVLVPKKDNFNVDGKVFFTKQGGLLKIQLMDTFFGLVFSELIASPTEILIKPSGQTKPTSQAMGDIILQDPNTKKTIQLPFPVIYQYLSGSFQTEILSPKAKFLTKESRILVDKKDGLYEYFFENHLPIRIELSSPGRGIKAVSLVKEKDPKNVHPAKSILSKVMTLDDEKDNALILITMKKIVKTEIPESIFKF</sequence>
<reference evidence="1" key="1">
    <citation type="journal article" date="2019" name="PLoS Negl. Trop. Dis.">
        <title>Revisiting the worldwide diversity of Leptospira species in the environment.</title>
        <authorList>
            <person name="Vincent A.T."/>
            <person name="Schiettekatte O."/>
            <person name="Bourhy P."/>
            <person name="Veyrier F.J."/>
            <person name="Picardeau M."/>
        </authorList>
    </citation>
    <scope>NUCLEOTIDE SEQUENCE [LARGE SCALE GENOMIC DNA]</scope>
    <source>
        <strain evidence="1">201702476</strain>
    </source>
</reference>
<keyword evidence="2" id="KW-1185">Reference proteome</keyword>
<proteinExistence type="predicted"/>
<accession>A0A4R9K1T8</accession>
<dbReference type="Proteomes" id="UP000297693">
    <property type="component" value="Unassembled WGS sequence"/>
</dbReference>
<dbReference type="EMBL" id="RQGD01000023">
    <property type="protein sequence ID" value="TGL59679.1"/>
    <property type="molecule type" value="Genomic_DNA"/>
</dbReference>
<protein>
    <recommendedName>
        <fullName evidence="3">DUF4292 domain-containing protein</fullName>
    </recommendedName>
</protein>
<organism evidence="1 2">
    <name type="scientific">Leptospira ognonensis</name>
    <dbReference type="NCBI Taxonomy" id="2484945"/>
    <lineage>
        <taxon>Bacteria</taxon>
        <taxon>Pseudomonadati</taxon>
        <taxon>Spirochaetota</taxon>
        <taxon>Spirochaetia</taxon>
        <taxon>Leptospirales</taxon>
        <taxon>Leptospiraceae</taxon>
        <taxon>Leptospira</taxon>
    </lineage>
</organism>
<evidence type="ECO:0000313" key="2">
    <source>
        <dbReference type="Proteomes" id="UP000297693"/>
    </source>
</evidence>
<comment type="caution">
    <text evidence="1">The sequence shown here is derived from an EMBL/GenBank/DDBJ whole genome shotgun (WGS) entry which is preliminary data.</text>
</comment>
<dbReference type="RefSeq" id="WP_135623368.1">
    <property type="nucleotide sequence ID" value="NZ_RQGD01000023.1"/>
</dbReference>
<gene>
    <name evidence="1" type="ORF">EHQ58_08000</name>
</gene>